<evidence type="ECO:0000313" key="2">
    <source>
        <dbReference type="EMBL" id="RKO93491.1"/>
    </source>
</evidence>
<gene>
    <name evidence="2" type="ORF">BDK51DRAFT_18922</name>
</gene>
<reference evidence="3" key="1">
    <citation type="journal article" date="2018" name="Nat. Microbiol.">
        <title>Leveraging single-cell genomics to expand the fungal tree of life.</title>
        <authorList>
            <person name="Ahrendt S.R."/>
            <person name="Quandt C.A."/>
            <person name="Ciobanu D."/>
            <person name="Clum A."/>
            <person name="Salamov A."/>
            <person name="Andreopoulos B."/>
            <person name="Cheng J.F."/>
            <person name="Woyke T."/>
            <person name="Pelin A."/>
            <person name="Henrissat B."/>
            <person name="Reynolds N.K."/>
            <person name="Benny G.L."/>
            <person name="Smith M.E."/>
            <person name="James T.Y."/>
            <person name="Grigoriev I.V."/>
        </authorList>
    </citation>
    <scope>NUCLEOTIDE SEQUENCE [LARGE SCALE GENOMIC DNA]</scope>
</reference>
<proteinExistence type="predicted"/>
<sequence>MTTITAHIAKLPLGVYPLFAFMGIAVGGAGFHIARIARGPDVVWAKSSNPHPWLAIEQNMTPKLYDPSGRFESWKRPLF</sequence>
<dbReference type="AlphaFoldDB" id="A0A4P9WKI4"/>
<name>A0A4P9WKI4_9FUNG</name>
<dbReference type="PANTHER" id="PTHR14256">
    <property type="entry name" value="NADH-UBIQUINONE OXIDOREDUCTASE MLRQ SUBUNIT"/>
    <property type="match status" value="1"/>
</dbReference>
<dbReference type="PANTHER" id="PTHR14256:SF1">
    <property type="entry name" value="GEO09626P1"/>
    <property type="match status" value="1"/>
</dbReference>
<keyword evidence="1" id="KW-0812">Transmembrane</keyword>
<dbReference type="Proteomes" id="UP000269721">
    <property type="component" value="Unassembled WGS sequence"/>
</dbReference>
<evidence type="ECO:0000313" key="3">
    <source>
        <dbReference type="Proteomes" id="UP000269721"/>
    </source>
</evidence>
<dbReference type="OrthoDB" id="5511684at2759"/>
<keyword evidence="1" id="KW-1133">Transmembrane helix</keyword>
<keyword evidence="3" id="KW-1185">Reference proteome</keyword>
<dbReference type="Pfam" id="PF06522">
    <property type="entry name" value="B12D"/>
    <property type="match status" value="1"/>
</dbReference>
<dbReference type="EMBL" id="KZ994220">
    <property type="protein sequence ID" value="RKO93491.1"/>
    <property type="molecule type" value="Genomic_DNA"/>
</dbReference>
<dbReference type="InterPro" id="IPR010530">
    <property type="entry name" value="B12D"/>
</dbReference>
<accession>A0A4P9WKI4</accession>
<feature type="transmembrane region" description="Helical" evidence="1">
    <location>
        <begin position="15"/>
        <end position="34"/>
    </location>
</feature>
<organism evidence="2 3">
    <name type="scientific">Blyttiomyces helicus</name>
    <dbReference type="NCBI Taxonomy" id="388810"/>
    <lineage>
        <taxon>Eukaryota</taxon>
        <taxon>Fungi</taxon>
        <taxon>Fungi incertae sedis</taxon>
        <taxon>Chytridiomycota</taxon>
        <taxon>Chytridiomycota incertae sedis</taxon>
        <taxon>Chytridiomycetes</taxon>
        <taxon>Chytridiomycetes incertae sedis</taxon>
        <taxon>Blyttiomyces</taxon>
    </lineage>
</organism>
<keyword evidence="1" id="KW-0472">Membrane</keyword>
<evidence type="ECO:0008006" key="4">
    <source>
        <dbReference type="Google" id="ProtNLM"/>
    </source>
</evidence>
<protein>
    <recommendedName>
        <fullName evidence="4">NADH-ubiquinone reductase complex 1 MLRQ subunit-domain-containing protein</fullName>
    </recommendedName>
</protein>
<evidence type="ECO:0000256" key="1">
    <source>
        <dbReference type="SAM" id="Phobius"/>
    </source>
</evidence>